<accession>A0A8S1IV45</accession>
<feature type="signal peptide" evidence="2">
    <location>
        <begin position="1"/>
        <end position="22"/>
    </location>
</feature>
<evidence type="ECO:0000256" key="2">
    <source>
        <dbReference type="SAM" id="SignalP"/>
    </source>
</evidence>
<keyword evidence="1" id="KW-1133">Transmembrane helix</keyword>
<evidence type="ECO:0000313" key="4">
    <source>
        <dbReference type="EMBL" id="CAD7698693.1"/>
    </source>
</evidence>
<keyword evidence="2" id="KW-0732">Signal</keyword>
<gene>
    <name evidence="4" type="ORF">OSTQU699_LOCUS4054</name>
</gene>
<dbReference type="EMBL" id="CAJHUC010000873">
    <property type="protein sequence ID" value="CAD7698693.1"/>
    <property type="molecule type" value="Genomic_DNA"/>
</dbReference>
<keyword evidence="1" id="KW-0812">Transmembrane</keyword>
<proteinExistence type="predicted"/>
<dbReference type="Pfam" id="PF25483">
    <property type="entry name" value="DUF7906"/>
    <property type="match status" value="1"/>
</dbReference>
<evidence type="ECO:0000313" key="5">
    <source>
        <dbReference type="Proteomes" id="UP000708148"/>
    </source>
</evidence>
<feature type="transmembrane region" description="Helical" evidence="1">
    <location>
        <begin position="780"/>
        <end position="803"/>
    </location>
</feature>
<organism evidence="4 5">
    <name type="scientific">Ostreobium quekettii</name>
    <dbReference type="NCBI Taxonomy" id="121088"/>
    <lineage>
        <taxon>Eukaryota</taxon>
        <taxon>Viridiplantae</taxon>
        <taxon>Chlorophyta</taxon>
        <taxon>core chlorophytes</taxon>
        <taxon>Ulvophyceae</taxon>
        <taxon>TCBD clade</taxon>
        <taxon>Bryopsidales</taxon>
        <taxon>Ostreobineae</taxon>
        <taxon>Ostreobiaceae</taxon>
        <taxon>Ostreobium</taxon>
    </lineage>
</organism>
<feature type="domain" description="DUF7906" evidence="3">
    <location>
        <begin position="74"/>
        <end position="364"/>
    </location>
</feature>
<evidence type="ECO:0000256" key="1">
    <source>
        <dbReference type="SAM" id="Phobius"/>
    </source>
</evidence>
<dbReference type="Proteomes" id="UP000708148">
    <property type="component" value="Unassembled WGS sequence"/>
</dbReference>
<dbReference type="OrthoDB" id="566980at2759"/>
<sequence>MQLARTVLTAFACLLCCCGARAQGQRAHTGTFSKNIHSLPKTILNHRLFSKLKGGIQSSAQRFLHARGQRTFDIPVEIDVVLVGFDGVGAYEYKVDPHKLEDLLASYYNTRRPHAKDLDEQLFVQYAVTYNVVEAPEMAILQLENVIMQSLVPSGTVRKYGQGPTWLNDGLGKDMESFDVEALDVEPAIDKLIAEMFGSRAASADLQQESAVVILNPNKRRMKSKMPNSTAMPMSSPFSTHDWDRGLWDVEALAHEEAGYMYRYQYNGAGRSAAWLSGSNYIVIDVAAGPCTFGPRMGASGVVTPLSIPRISDVMYQSVGSLMLHGDNMTDAETMTAVAVARDAVFRGKVAATIVSAIRHAILPDVWVNNVGNFERVMVPIMVVRNHLDFNPLEPGHRCSINATRIQEQVFGMLGTRQDAVVTISLHSLHEHRQLAVALKKAMYSKSEAVVLDGDAPGIHRRFNSYINADALLEEFGHASDTLTSGWIGESLDKRTPWASKEKRHNTRIVPVYVLSIKDAPFNLLMDNRGIMAANENAVIVLQTATVVGASQYGQADVGHNLEGQPVYISTLEVERHITAGIATTLMGASPPYESHNTYRRGASNDWLWAVGHTPHGPYSNVSTLSALSLASMRRGAVAIRVEQLLRALRAALAKVDAFSEEYCRPAFADVTGVGRAVPPPENVTWLDILYRDAGGGDPPLPPTVISDMESSLLRFEKELVSAARMIYDGKLTEAEQHLKLLGGLERGFVQKVDAALADARARVSCCHVEHALRRPPSRLAVYTVVVCGAMLAWAVVGACCVVREGEQGPFLMQSHAAGFRF</sequence>
<comment type="caution">
    <text evidence="4">The sequence shown here is derived from an EMBL/GenBank/DDBJ whole genome shotgun (WGS) entry which is preliminary data.</text>
</comment>
<dbReference type="InterPro" id="IPR057228">
    <property type="entry name" value="DUF7906"/>
</dbReference>
<name>A0A8S1IV45_9CHLO</name>
<dbReference type="AlphaFoldDB" id="A0A8S1IV45"/>
<evidence type="ECO:0000259" key="3">
    <source>
        <dbReference type="Pfam" id="PF25483"/>
    </source>
</evidence>
<keyword evidence="1" id="KW-0472">Membrane</keyword>
<reference evidence="4" key="1">
    <citation type="submission" date="2020-12" db="EMBL/GenBank/DDBJ databases">
        <authorList>
            <person name="Iha C."/>
        </authorList>
    </citation>
    <scope>NUCLEOTIDE SEQUENCE</scope>
</reference>
<protein>
    <recommendedName>
        <fullName evidence="3">DUF7906 domain-containing protein</fullName>
    </recommendedName>
</protein>
<dbReference type="PANTHER" id="PTHR31515">
    <property type="entry name" value="TRANSMEMBRANE PROTEIN-RELATED"/>
    <property type="match status" value="1"/>
</dbReference>
<keyword evidence="5" id="KW-1185">Reference proteome</keyword>
<feature type="chain" id="PRO_5035839979" description="DUF7906 domain-containing protein" evidence="2">
    <location>
        <begin position="23"/>
        <end position="822"/>
    </location>
</feature>
<dbReference type="PANTHER" id="PTHR31515:SF0">
    <property type="entry name" value="TRANSMEMBRANE PROTEIN"/>
    <property type="match status" value="1"/>
</dbReference>